<dbReference type="AlphaFoldDB" id="A0A0F5YLX8"/>
<comment type="caution">
    <text evidence="2">The sequence shown here is derived from an EMBL/GenBank/DDBJ whole genome shotgun (WGS) entry which is preliminary data.</text>
</comment>
<dbReference type="RefSeq" id="WP_046277390.1">
    <property type="nucleotide sequence ID" value="NZ_LATL02000088.1"/>
</dbReference>
<evidence type="ECO:0000259" key="1">
    <source>
        <dbReference type="PROSITE" id="PS50234"/>
    </source>
</evidence>
<name>A0A0F5YLX8_9CYAN</name>
<organism evidence="2 3">
    <name type="scientific">Limnoraphis robusta CS-951</name>
    <dbReference type="NCBI Taxonomy" id="1637645"/>
    <lineage>
        <taxon>Bacteria</taxon>
        <taxon>Bacillati</taxon>
        <taxon>Cyanobacteriota</taxon>
        <taxon>Cyanophyceae</taxon>
        <taxon>Oscillatoriophycideae</taxon>
        <taxon>Oscillatoriales</taxon>
        <taxon>Sirenicapillariaceae</taxon>
        <taxon>Limnoraphis</taxon>
    </lineage>
</organism>
<dbReference type="Pfam" id="PF00092">
    <property type="entry name" value="VWA"/>
    <property type="match status" value="1"/>
</dbReference>
<dbReference type="InterPro" id="IPR011392">
    <property type="entry name" value="Tellurite-R_TerY"/>
</dbReference>
<evidence type="ECO:0000313" key="2">
    <source>
        <dbReference type="EMBL" id="KKD39175.1"/>
    </source>
</evidence>
<gene>
    <name evidence="2" type="ORF">WN50_04905</name>
</gene>
<evidence type="ECO:0000313" key="3">
    <source>
        <dbReference type="Proteomes" id="UP000033607"/>
    </source>
</evidence>
<dbReference type="PIRSF" id="PIRSF020634">
    <property type="entry name" value="TerY_vWA"/>
    <property type="match status" value="1"/>
</dbReference>
<dbReference type="InterPro" id="IPR036465">
    <property type="entry name" value="vWFA_dom_sf"/>
</dbReference>
<dbReference type="InterPro" id="IPR002035">
    <property type="entry name" value="VWF_A"/>
</dbReference>
<protein>
    <submittedName>
        <fullName evidence="2">Tellerium resistance protein TerY</fullName>
    </submittedName>
</protein>
<accession>A0A0F5YLX8</accession>
<dbReference type="PATRIC" id="fig|1637645.4.peg.1781"/>
<dbReference type="SMART" id="SM00327">
    <property type="entry name" value="VWA"/>
    <property type="match status" value="1"/>
</dbReference>
<sequence length="213" mass="23214">MSTRRLPIYLVLDCSGSMSGDPIEAVNQGVKALVAELKTEPYAIETAYLSVITFESTAQQVCPLTELLSFNPPHLSVGGTTSLGAALKLLTKSFDQEVRKTSDTQKGDWKPLVFLMTDGMPTDSWEKAADELKKKKPANIIACAAGSGADEQLLKRITEIVLKLDNLQPDTLKQFFKWVSQSIKQTSQSVAQVMADDQPINLPPPPQGIQIVP</sequence>
<dbReference type="PROSITE" id="PS50234">
    <property type="entry name" value="VWFA"/>
    <property type="match status" value="1"/>
</dbReference>
<feature type="domain" description="VWFA" evidence="1">
    <location>
        <begin position="7"/>
        <end position="158"/>
    </location>
</feature>
<proteinExistence type="predicted"/>
<dbReference type="Proteomes" id="UP000033607">
    <property type="component" value="Unassembled WGS sequence"/>
</dbReference>
<dbReference type="Gene3D" id="3.40.50.410">
    <property type="entry name" value="von Willebrand factor, type A domain"/>
    <property type="match status" value="1"/>
</dbReference>
<dbReference type="EMBL" id="LATL02000088">
    <property type="protein sequence ID" value="KKD39175.1"/>
    <property type="molecule type" value="Genomic_DNA"/>
</dbReference>
<reference evidence="2 3" key="1">
    <citation type="submission" date="2015-06" db="EMBL/GenBank/DDBJ databases">
        <title>Draft genome assembly of filamentous brackish cyanobacterium Limnoraphis robusta strain CS-951.</title>
        <authorList>
            <person name="Willis A."/>
            <person name="Parks M."/>
            <person name="Burford M.A."/>
        </authorList>
    </citation>
    <scope>NUCLEOTIDE SEQUENCE [LARGE SCALE GENOMIC DNA]</scope>
    <source>
        <strain evidence="2 3">CS-951</strain>
    </source>
</reference>
<dbReference type="SUPFAM" id="SSF53300">
    <property type="entry name" value="vWA-like"/>
    <property type="match status" value="1"/>
</dbReference>
<dbReference type="OrthoDB" id="9806395at2"/>